<comment type="caution">
    <text evidence="1">The sequence shown here is derived from an EMBL/GenBank/DDBJ whole genome shotgun (WGS) entry which is preliminary data.</text>
</comment>
<protein>
    <submittedName>
        <fullName evidence="1">Uncharacterized protein</fullName>
    </submittedName>
</protein>
<name>A0AAE1V5L2_9SOLA</name>
<organism evidence="1 2">
    <name type="scientific">Anisodus tanguticus</name>
    <dbReference type="NCBI Taxonomy" id="243964"/>
    <lineage>
        <taxon>Eukaryota</taxon>
        <taxon>Viridiplantae</taxon>
        <taxon>Streptophyta</taxon>
        <taxon>Embryophyta</taxon>
        <taxon>Tracheophyta</taxon>
        <taxon>Spermatophyta</taxon>
        <taxon>Magnoliopsida</taxon>
        <taxon>eudicotyledons</taxon>
        <taxon>Gunneridae</taxon>
        <taxon>Pentapetalae</taxon>
        <taxon>asterids</taxon>
        <taxon>lamiids</taxon>
        <taxon>Solanales</taxon>
        <taxon>Solanaceae</taxon>
        <taxon>Solanoideae</taxon>
        <taxon>Hyoscyameae</taxon>
        <taxon>Anisodus</taxon>
    </lineage>
</organism>
<dbReference type="AlphaFoldDB" id="A0AAE1V5L2"/>
<reference evidence="1" key="1">
    <citation type="submission" date="2023-12" db="EMBL/GenBank/DDBJ databases">
        <title>Genome assembly of Anisodus tanguticus.</title>
        <authorList>
            <person name="Wang Y.-J."/>
        </authorList>
    </citation>
    <scope>NUCLEOTIDE SEQUENCE</scope>
    <source>
        <strain evidence="1">KB-2021</strain>
        <tissue evidence="1">Leaf</tissue>
    </source>
</reference>
<dbReference type="EMBL" id="JAVYJV010000017">
    <property type="protein sequence ID" value="KAK4348670.1"/>
    <property type="molecule type" value="Genomic_DNA"/>
</dbReference>
<dbReference type="Proteomes" id="UP001291623">
    <property type="component" value="Unassembled WGS sequence"/>
</dbReference>
<dbReference type="InterPro" id="IPR021102">
    <property type="entry name" value="PNGase_A"/>
</dbReference>
<evidence type="ECO:0000313" key="1">
    <source>
        <dbReference type="EMBL" id="KAK4348670.1"/>
    </source>
</evidence>
<dbReference type="PANTHER" id="PTHR31104">
    <property type="entry name" value="PEPTIDE-N4-(N-ACETYL-BETA-GLUCOSAMINYL)ASPARAGINE AMIDASE A PROTEIN"/>
    <property type="match status" value="1"/>
</dbReference>
<sequence>MTTKNLPSSENDTIWTFTDLDHEWKERRSIGVLSSSLINRQKCSGWMVVQDHDVLSGGATTQQTYSYRDEVGCYSRIVSAANGTLMNDTASSLCTASS</sequence>
<keyword evidence="2" id="KW-1185">Reference proteome</keyword>
<accession>A0AAE1V5L2</accession>
<proteinExistence type="predicted"/>
<gene>
    <name evidence="1" type="ORF">RND71_031425</name>
</gene>
<evidence type="ECO:0000313" key="2">
    <source>
        <dbReference type="Proteomes" id="UP001291623"/>
    </source>
</evidence>